<dbReference type="SUPFAM" id="SSF56672">
    <property type="entry name" value="DNA/RNA polymerases"/>
    <property type="match status" value="1"/>
</dbReference>
<dbReference type="Gene3D" id="3.30.70.270">
    <property type="match status" value="2"/>
</dbReference>
<dbReference type="EMBL" id="BLXT01004892">
    <property type="protein sequence ID" value="GFO17787.1"/>
    <property type="molecule type" value="Genomic_DNA"/>
</dbReference>
<keyword evidence="2" id="KW-1185">Reference proteome</keyword>
<sequence>MCWCPQQILTITQSAWRQLRELGLKLNPKKCQVGDREVHYLRHLISKEGVAKNLEKVSTGNEWPTPKTTRELRYFFGLASYYRMFIQGFANIAKPLSISAYWDVK</sequence>
<dbReference type="InterPro" id="IPR051320">
    <property type="entry name" value="Viral_Replic_Matur_Polypro"/>
</dbReference>
<name>A0AAV4BEZ7_9GAST</name>
<comment type="caution">
    <text evidence="1">The sequence shown here is derived from an EMBL/GenBank/DDBJ whole genome shotgun (WGS) entry which is preliminary data.</text>
</comment>
<proteinExistence type="predicted"/>
<evidence type="ECO:0000313" key="2">
    <source>
        <dbReference type="Proteomes" id="UP000735302"/>
    </source>
</evidence>
<dbReference type="AlphaFoldDB" id="A0AAV4BEZ7"/>
<protein>
    <submittedName>
        <fullName evidence="1">Retrovirus-related pol polyprotein from transposon</fullName>
    </submittedName>
</protein>
<dbReference type="PANTHER" id="PTHR33064">
    <property type="entry name" value="POL PROTEIN"/>
    <property type="match status" value="1"/>
</dbReference>
<accession>A0AAV4BEZ7</accession>
<gene>
    <name evidence="1" type="ORF">PoB_004429200</name>
</gene>
<dbReference type="Proteomes" id="UP000735302">
    <property type="component" value="Unassembled WGS sequence"/>
</dbReference>
<reference evidence="1 2" key="1">
    <citation type="journal article" date="2021" name="Elife">
        <title>Chloroplast acquisition without the gene transfer in kleptoplastic sea slugs, Plakobranchus ocellatus.</title>
        <authorList>
            <person name="Maeda T."/>
            <person name="Takahashi S."/>
            <person name="Yoshida T."/>
            <person name="Shimamura S."/>
            <person name="Takaki Y."/>
            <person name="Nagai Y."/>
            <person name="Toyoda A."/>
            <person name="Suzuki Y."/>
            <person name="Arimoto A."/>
            <person name="Ishii H."/>
            <person name="Satoh N."/>
            <person name="Nishiyama T."/>
            <person name="Hasebe M."/>
            <person name="Maruyama T."/>
            <person name="Minagawa J."/>
            <person name="Obokata J."/>
            <person name="Shigenobu S."/>
        </authorList>
    </citation>
    <scope>NUCLEOTIDE SEQUENCE [LARGE SCALE GENOMIC DNA]</scope>
</reference>
<dbReference type="InterPro" id="IPR043128">
    <property type="entry name" value="Rev_trsase/Diguanyl_cyclase"/>
</dbReference>
<evidence type="ECO:0000313" key="1">
    <source>
        <dbReference type="EMBL" id="GFO17787.1"/>
    </source>
</evidence>
<dbReference type="PANTHER" id="PTHR33064:SF37">
    <property type="entry name" value="RIBONUCLEASE H"/>
    <property type="match status" value="1"/>
</dbReference>
<dbReference type="InterPro" id="IPR043502">
    <property type="entry name" value="DNA/RNA_pol_sf"/>
</dbReference>
<organism evidence="1 2">
    <name type="scientific">Plakobranchus ocellatus</name>
    <dbReference type="NCBI Taxonomy" id="259542"/>
    <lineage>
        <taxon>Eukaryota</taxon>
        <taxon>Metazoa</taxon>
        <taxon>Spiralia</taxon>
        <taxon>Lophotrochozoa</taxon>
        <taxon>Mollusca</taxon>
        <taxon>Gastropoda</taxon>
        <taxon>Heterobranchia</taxon>
        <taxon>Euthyneura</taxon>
        <taxon>Panpulmonata</taxon>
        <taxon>Sacoglossa</taxon>
        <taxon>Placobranchoidea</taxon>
        <taxon>Plakobranchidae</taxon>
        <taxon>Plakobranchus</taxon>
    </lineage>
</organism>